<evidence type="ECO:0008006" key="3">
    <source>
        <dbReference type="Google" id="ProtNLM"/>
    </source>
</evidence>
<name>A0A239IX82_9ACTN</name>
<proteinExistence type="predicted"/>
<evidence type="ECO:0000313" key="2">
    <source>
        <dbReference type="Proteomes" id="UP000198362"/>
    </source>
</evidence>
<evidence type="ECO:0000313" key="1">
    <source>
        <dbReference type="EMBL" id="SNS98125.1"/>
    </source>
</evidence>
<dbReference type="EMBL" id="FZPH01000002">
    <property type="protein sequence ID" value="SNS98125.1"/>
    <property type="molecule type" value="Genomic_DNA"/>
</dbReference>
<accession>A0A239IX82</accession>
<dbReference type="Proteomes" id="UP000198362">
    <property type="component" value="Unassembled WGS sequence"/>
</dbReference>
<keyword evidence="2" id="KW-1185">Reference proteome</keyword>
<gene>
    <name evidence="1" type="ORF">SAMN05421812_102611</name>
</gene>
<dbReference type="AlphaFoldDB" id="A0A239IX82"/>
<sequence length="72" mass="7849">MVAAESLRTSGIEICGAAKGLSPETMQEVYGQVVTWTRSGVLTFDVVRVPLSDIETAWQRTDLRGSRLVVLP</sequence>
<reference evidence="1 2" key="1">
    <citation type="submission" date="2017-06" db="EMBL/GenBank/DDBJ databases">
        <authorList>
            <person name="Kim H.J."/>
            <person name="Triplett B.A."/>
        </authorList>
    </citation>
    <scope>NUCLEOTIDE SEQUENCE [LARGE SCALE GENOMIC DNA]</scope>
    <source>
        <strain evidence="1 2">CGMCC 4.5593</strain>
    </source>
</reference>
<protein>
    <recommendedName>
        <fullName evidence="3">Zinc-binding dehydrogenase</fullName>
    </recommendedName>
</protein>
<organism evidence="1 2">
    <name type="scientific">Asanoa hainanensis</name>
    <dbReference type="NCBI Taxonomy" id="560556"/>
    <lineage>
        <taxon>Bacteria</taxon>
        <taxon>Bacillati</taxon>
        <taxon>Actinomycetota</taxon>
        <taxon>Actinomycetes</taxon>
        <taxon>Micromonosporales</taxon>
        <taxon>Micromonosporaceae</taxon>
        <taxon>Asanoa</taxon>
    </lineage>
</organism>